<evidence type="ECO:0000313" key="21">
    <source>
        <dbReference type="Proteomes" id="UP000321769"/>
    </source>
</evidence>
<evidence type="ECO:0000256" key="3">
    <source>
        <dbReference type="ARBA" id="ARBA00011209"/>
    </source>
</evidence>
<evidence type="ECO:0000256" key="9">
    <source>
        <dbReference type="ARBA" id="ARBA00022840"/>
    </source>
</evidence>
<dbReference type="NCBIfam" id="TIGR00472">
    <property type="entry name" value="pheT_bact"/>
    <property type="match status" value="1"/>
</dbReference>
<dbReference type="InterPro" id="IPR036690">
    <property type="entry name" value="Fdx_antiC-bd_sf"/>
</dbReference>
<sequence>MRVPVEWLRSLVELPDAVTTEQLADRLTMYDLKLEEIVGGGLSGPLTVGRVLAISPEEQKNGKTINWCRVDVGAQNEPSVPDAPGEDVPSRGIICGAHNFGVGDLVVVSLPGTFLPALGFEIGSRKTYGHVSDGMICSTTELGLAEDASTANGIVVLEPGSAEPGDDAIDLLGLGDQTLDLEVNPDRAYALSLRGVARDAALAFGVPFTDPADRPVPSTDAGAYPVRVDDPDGCPVFTTLVVEGIDPAATTPAWMAKRISDAGMRPISLTVDISNYVMLELGQPNHCYDRAKLNGDIVVRRATEGEKLRTLDDVDRTLSADDLLITDDLGPIGIAGVMGGDRVEIDGTSTDVVIEAAHFDPVTIFRTQKRHKLPTEAAKRFERGVDPELPLRAAARVAELLVELAGGTLVAGATVVGTAPAREAVTFSSDLPARISGLPITADQARDTYERNGCTVELAGDRFTVTPPSWRFDLNDPYDFVEEALRTAGYENVPSVLPTPTGGRGLTREQELRRRVGHVLAGAGLVEVTTLPFVGDADLDRLGLPQDDPRRDLVRLANPLSAEEPGLTPTLLIGLLKAASLNIGRGHESVQISEIGRVFRPRAGHPTAPIYGVDRRPTADELAALDAALPEQPRHTGFVLVGERHRSGWSGAGRPVEWSDALAVARRVAENLHVELEVGATTLAPFHPGRCAQLRVGDRVVGHVGELHPKVAEAFGLPGRVAVGELDLDALIEAAPLIGPKPDFSAFPVAKEDFAFIVEDSLPAGELQAVVAGASPLLESVRLFDVYTGDQVGEGRKSLAFKVRLRAEDRTLTDADIKAARDQIVAAAATLGAQLR</sequence>
<evidence type="ECO:0000256" key="11">
    <source>
        <dbReference type="ARBA" id="ARBA00022884"/>
    </source>
</evidence>
<keyword evidence="6 15" id="KW-0436">Ligase</keyword>
<evidence type="ECO:0000256" key="16">
    <source>
        <dbReference type="PROSITE-ProRule" id="PRU00209"/>
    </source>
</evidence>
<evidence type="ECO:0000256" key="14">
    <source>
        <dbReference type="ARBA" id="ARBA00049255"/>
    </source>
</evidence>
<dbReference type="Pfam" id="PF03483">
    <property type="entry name" value="B3_4"/>
    <property type="match status" value="1"/>
</dbReference>
<dbReference type="GO" id="GO:0000049">
    <property type="term" value="F:tRNA binding"/>
    <property type="evidence" value="ECO:0007669"/>
    <property type="project" value="UniProtKB-UniRule"/>
</dbReference>
<reference evidence="20 21" key="1">
    <citation type="submission" date="2019-07" db="EMBL/GenBank/DDBJ databases">
        <title>Whole genome shotgun sequence of Aeromicrobium flavum NBRC 107625.</title>
        <authorList>
            <person name="Hosoyama A."/>
            <person name="Uohara A."/>
            <person name="Ohji S."/>
            <person name="Ichikawa N."/>
        </authorList>
    </citation>
    <scope>NUCLEOTIDE SEQUENCE [LARGE SCALE GENOMIC DNA]</scope>
    <source>
        <strain evidence="20 21">NBRC 107625</strain>
    </source>
</reference>
<dbReference type="InterPro" id="IPR033714">
    <property type="entry name" value="tRNA_bind_bactPheRS"/>
</dbReference>
<dbReference type="GO" id="GO:0006432">
    <property type="term" value="P:phenylalanyl-tRNA aminoacylation"/>
    <property type="evidence" value="ECO:0007669"/>
    <property type="project" value="UniProtKB-UniRule"/>
</dbReference>
<dbReference type="SUPFAM" id="SSF46955">
    <property type="entry name" value="Putative DNA-binding domain"/>
    <property type="match status" value="1"/>
</dbReference>
<proteinExistence type="inferred from homology"/>
<dbReference type="PROSITE" id="PS51447">
    <property type="entry name" value="FDX_ACB"/>
    <property type="match status" value="1"/>
</dbReference>
<dbReference type="InterPro" id="IPR005121">
    <property type="entry name" value="Fdx_antiC-bd"/>
</dbReference>
<keyword evidence="13 15" id="KW-0030">Aminoacyl-tRNA synthetase</keyword>
<dbReference type="SUPFAM" id="SSF54991">
    <property type="entry name" value="Anticodon-binding domain of PheRS"/>
    <property type="match status" value="1"/>
</dbReference>
<evidence type="ECO:0000256" key="10">
    <source>
        <dbReference type="ARBA" id="ARBA00022842"/>
    </source>
</evidence>
<comment type="catalytic activity">
    <reaction evidence="14 15">
        <text>tRNA(Phe) + L-phenylalanine + ATP = L-phenylalanyl-tRNA(Phe) + AMP + diphosphate + H(+)</text>
        <dbReference type="Rhea" id="RHEA:19413"/>
        <dbReference type="Rhea" id="RHEA-COMP:9668"/>
        <dbReference type="Rhea" id="RHEA-COMP:9699"/>
        <dbReference type="ChEBI" id="CHEBI:15378"/>
        <dbReference type="ChEBI" id="CHEBI:30616"/>
        <dbReference type="ChEBI" id="CHEBI:33019"/>
        <dbReference type="ChEBI" id="CHEBI:58095"/>
        <dbReference type="ChEBI" id="CHEBI:78442"/>
        <dbReference type="ChEBI" id="CHEBI:78531"/>
        <dbReference type="ChEBI" id="CHEBI:456215"/>
        <dbReference type="EC" id="6.1.1.20"/>
    </reaction>
</comment>
<evidence type="ECO:0000256" key="4">
    <source>
        <dbReference type="ARBA" id="ARBA00022490"/>
    </source>
</evidence>
<evidence type="ECO:0000313" key="20">
    <source>
        <dbReference type="EMBL" id="GEO88125.1"/>
    </source>
</evidence>
<dbReference type="Proteomes" id="UP000321769">
    <property type="component" value="Unassembled WGS sequence"/>
</dbReference>
<dbReference type="SUPFAM" id="SSF56037">
    <property type="entry name" value="PheT/TilS domain"/>
    <property type="match status" value="1"/>
</dbReference>
<dbReference type="SUPFAM" id="SSF55681">
    <property type="entry name" value="Class II aaRS and biotin synthetases"/>
    <property type="match status" value="1"/>
</dbReference>
<comment type="cofactor">
    <cofactor evidence="15">
        <name>Mg(2+)</name>
        <dbReference type="ChEBI" id="CHEBI:18420"/>
    </cofactor>
    <text evidence="15">Binds 2 magnesium ions per tetramer.</text>
</comment>
<dbReference type="InterPro" id="IPR005146">
    <property type="entry name" value="B3/B4_tRNA-bd"/>
</dbReference>
<keyword evidence="5 16" id="KW-0820">tRNA-binding</keyword>
<dbReference type="Gene3D" id="3.30.56.10">
    <property type="match status" value="2"/>
</dbReference>
<dbReference type="PROSITE" id="PS51483">
    <property type="entry name" value="B5"/>
    <property type="match status" value="1"/>
</dbReference>
<gene>
    <name evidence="15 20" type="primary">pheT</name>
    <name evidence="20" type="ORF">AFL01nite_04520</name>
</gene>
<dbReference type="GO" id="GO:0000287">
    <property type="term" value="F:magnesium ion binding"/>
    <property type="evidence" value="ECO:0007669"/>
    <property type="project" value="UniProtKB-UniRule"/>
</dbReference>
<feature type="binding site" evidence="15">
    <location>
        <position position="483"/>
    </location>
    <ligand>
        <name>Mg(2+)</name>
        <dbReference type="ChEBI" id="CHEBI:18420"/>
        <note>shared with alpha subunit</note>
    </ligand>
</feature>
<keyword evidence="21" id="KW-1185">Reference proteome</keyword>
<dbReference type="CDD" id="cd00769">
    <property type="entry name" value="PheRS_beta_core"/>
    <property type="match status" value="1"/>
</dbReference>
<dbReference type="InterPro" id="IPR012340">
    <property type="entry name" value="NA-bd_OB-fold"/>
</dbReference>
<dbReference type="RefSeq" id="WP_146825455.1">
    <property type="nucleotide sequence ID" value="NZ_BAAAYQ010000001.1"/>
</dbReference>
<dbReference type="GO" id="GO:0009328">
    <property type="term" value="C:phenylalanine-tRNA ligase complex"/>
    <property type="evidence" value="ECO:0007669"/>
    <property type="project" value="TreeGrafter"/>
</dbReference>
<dbReference type="FunFam" id="3.50.40.10:FF:000001">
    <property type="entry name" value="Phenylalanine--tRNA ligase beta subunit"/>
    <property type="match status" value="1"/>
</dbReference>
<dbReference type="InterPro" id="IPR002547">
    <property type="entry name" value="tRNA-bd_dom"/>
</dbReference>
<dbReference type="Gene3D" id="3.50.40.10">
    <property type="entry name" value="Phenylalanyl-trna Synthetase, Chain B, domain 3"/>
    <property type="match status" value="1"/>
</dbReference>
<dbReference type="HAMAP" id="MF_00283">
    <property type="entry name" value="Phe_tRNA_synth_beta1"/>
    <property type="match status" value="1"/>
</dbReference>
<dbReference type="InterPro" id="IPR005147">
    <property type="entry name" value="tRNA_synthase_B5-dom"/>
</dbReference>
<organism evidence="20 21">
    <name type="scientific">Aeromicrobium flavum</name>
    <dbReference type="NCBI Taxonomy" id="416568"/>
    <lineage>
        <taxon>Bacteria</taxon>
        <taxon>Bacillati</taxon>
        <taxon>Actinomycetota</taxon>
        <taxon>Actinomycetes</taxon>
        <taxon>Propionibacteriales</taxon>
        <taxon>Nocardioidaceae</taxon>
        <taxon>Aeromicrobium</taxon>
    </lineage>
</organism>
<dbReference type="SMART" id="SM00896">
    <property type="entry name" value="FDX-ACB"/>
    <property type="match status" value="1"/>
</dbReference>
<keyword evidence="7 15" id="KW-0479">Metal-binding</keyword>
<dbReference type="GO" id="GO:0005524">
    <property type="term" value="F:ATP binding"/>
    <property type="evidence" value="ECO:0007669"/>
    <property type="project" value="UniProtKB-UniRule"/>
</dbReference>
<keyword evidence="8 15" id="KW-0547">Nucleotide-binding</keyword>
<accession>A0A512HRP2</accession>
<dbReference type="Pfam" id="PF03484">
    <property type="entry name" value="B5"/>
    <property type="match status" value="1"/>
</dbReference>
<keyword evidence="9 15" id="KW-0067">ATP-binding</keyword>
<evidence type="ECO:0000256" key="5">
    <source>
        <dbReference type="ARBA" id="ARBA00022555"/>
    </source>
</evidence>
<feature type="binding site" evidence="15">
    <location>
        <position position="473"/>
    </location>
    <ligand>
        <name>Mg(2+)</name>
        <dbReference type="ChEBI" id="CHEBI:18420"/>
        <note>shared with alpha subunit</note>
    </ligand>
</feature>
<protein>
    <recommendedName>
        <fullName evidence="15">Phenylalanine--tRNA ligase beta subunit</fullName>
        <ecNumber evidence="15">6.1.1.20</ecNumber>
    </recommendedName>
    <alternativeName>
        <fullName evidence="15">Phenylalanyl-tRNA synthetase beta subunit</fullName>
        <shortName evidence="15">PheRS</shortName>
    </alternativeName>
</protein>
<keyword evidence="10 15" id="KW-0460">Magnesium</keyword>
<feature type="domain" description="B5" evidence="19">
    <location>
        <begin position="420"/>
        <end position="495"/>
    </location>
</feature>
<evidence type="ECO:0000259" key="17">
    <source>
        <dbReference type="PROSITE" id="PS50886"/>
    </source>
</evidence>
<dbReference type="InterPro" id="IPR004532">
    <property type="entry name" value="Phe-tRNA-ligase_IIc_bsu_bact"/>
</dbReference>
<dbReference type="SUPFAM" id="SSF50249">
    <property type="entry name" value="Nucleic acid-binding proteins"/>
    <property type="match status" value="1"/>
</dbReference>
<dbReference type="Pfam" id="PF03147">
    <property type="entry name" value="FDX-ACB"/>
    <property type="match status" value="1"/>
</dbReference>
<dbReference type="InterPro" id="IPR045060">
    <property type="entry name" value="Phe-tRNA-ligase_IIc_bsu"/>
</dbReference>
<evidence type="ECO:0000256" key="2">
    <source>
        <dbReference type="ARBA" id="ARBA00008653"/>
    </source>
</evidence>
<comment type="subcellular location">
    <subcellularLocation>
        <location evidence="1 15">Cytoplasm</location>
    </subcellularLocation>
</comment>
<dbReference type="CDD" id="cd02796">
    <property type="entry name" value="tRNA_bind_bactPheRS"/>
    <property type="match status" value="1"/>
</dbReference>
<dbReference type="InterPro" id="IPR045864">
    <property type="entry name" value="aa-tRNA-synth_II/BPL/LPL"/>
</dbReference>
<dbReference type="EC" id="6.1.1.20" evidence="15"/>
<dbReference type="Gene3D" id="3.30.930.10">
    <property type="entry name" value="Bira Bifunctional Protein, Domain 2"/>
    <property type="match status" value="1"/>
</dbReference>
<keyword evidence="4 15" id="KW-0963">Cytoplasm</keyword>
<keyword evidence="12 15" id="KW-0648">Protein biosynthesis</keyword>
<evidence type="ECO:0000256" key="7">
    <source>
        <dbReference type="ARBA" id="ARBA00022723"/>
    </source>
</evidence>
<dbReference type="InterPro" id="IPR020825">
    <property type="entry name" value="Phe-tRNA_synthase-like_B3/B4"/>
</dbReference>
<dbReference type="Gene3D" id="2.40.50.140">
    <property type="entry name" value="Nucleic acid-binding proteins"/>
    <property type="match status" value="1"/>
</dbReference>
<evidence type="ECO:0000259" key="18">
    <source>
        <dbReference type="PROSITE" id="PS51447"/>
    </source>
</evidence>
<name>A0A512HRP2_9ACTN</name>
<feature type="binding site" evidence="15">
    <location>
        <position position="479"/>
    </location>
    <ligand>
        <name>Mg(2+)</name>
        <dbReference type="ChEBI" id="CHEBI:18420"/>
        <note>shared with alpha subunit</note>
    </ligand>
</feature>
<evidence type="ECO:0000259" key="19">
    <source>
        <dbReference type="PROSITE" id="PS51483"/>
    </source>
</evidence>
<evidence type="ECO:0000256" key="12">
    <source>
        <dbReference type="ARBA" id="ARBA00022917"/>
    </source>
</evidence>
<evidence type="ECO:0000256" key="8">
    <source>
        <dbReference type="ARBA" id="ARBA00022741"/>
    </source>
</evidence>
<dbReference type="AlphaFoldDB" id="A0A512HRP2"/>
<evidence type="ECO:0000256" key="15">
    <source>
        <dbReference type="HAMAP-Rule" id="MF_00283"/>
    </source>
</evidence>
<dbReference type="InterPro" id="IPR009061">
    <property type="entry name" value="DNA-bd_dom_put_sf"/>
</dbReference>
<dbReference type="FunFam" id="3.30.930.10:FF:000130">
    <property type="entry name" value="Phenylalanine--tRNA ligase beta subunit"/>
    <property type="match status" value="1"/>
</dbReference>
<comment type="subunit">
    <text evidence="3 15">Tetramer of two alpha and two beta subunits.</text>
</comment>
<dbReference type="Gene3D" id="3.30.70.380">
    <property type="entry name" value="Ferrodoxin-fold anticodon-binding domain"/>
    <property type="match status" value="1"/>
</dbReference>
<dbReference type="PROSITE" id="PS50886">
    <property type="entry name" value="TRBD"/>
    <property type="match status" value="1"/>
</dbReference>
<comment type="caution">
    <text evidence="20">The sequence shown here is derived from an EMBL/GenBank/DDBJ whole genome shotgun (WGS) entry which is preliminary data.</text>
</comment>
<evidence type="ECO:0000256" key="13">
    <source>
        <dbReference type="ARBA" id="ARBA00023146"/>
    </source>
</evidence>
<dbReference type="EMBL" id="BJZQ01000001">
    <property type="protein sequence ID" value="GEO88125.1"/>
    <property type="molecule type" value="Genomic_DNA"/>
</dbReference>
<dbReference type="PANTHER" id="PTHR10947">
    <property type="entry name" value="PHENYLALANYL-TRNA SYNTHETASE BETA CHAIN AND LEUCINE-RICH REPEAT-CONTAINING PROTEIN 47"/>
    <property type="match status" value="1"/>
</dbReference>
<evidence type="ECO:0000256" key="1">
    <source>
        <dbReference type="ARBA" id="ARBA00004496"/>
    </source>
</evidence>
<feature type="domain" description="FDX-ACB" evidence="18">
    <location>
        <begin position="745"/>
        <end position="836"/>
    </location>
</feature>
<dbReference type="SMART" id="SM00874">
    <property type="entry name" value="B5"/>
    <property type="match status" value="1"/>
</dbReference>
<dbReference type="PANTHER" id="PTHR10947:SF0">
    <property type="entry name" value="PHENYLALANINE--TRNA LIGASE BETA SUBUNIT"/>
    <property type="match status" value="1"/>
</dbReference>
<dbReference type="GO" id="GO:0004826">
    <property type="term" value="F:phenylalanine-tRNA ligase activity"/>
    <property type="evidence" value="ECO:0007669"/>
    <property type="project" value="UniProtKB-UniRule"/>
</dbReference>
<dbReference type="Pfam" id="PF17759">
    <property type="entry name" value="tRNA_synthFbeta"/>
    <property type="match status" value="1"/>
</dbReference>
<dbReference type="OrthoDB" id="9805455at2"/>
<comment type="similarity">
    <text evidence="2 15">Belongs to the phenylalanyl-tRNA synthetase beta subunit family. Type 1 subfamily.</text>
</comment>
<feature type="binding site" evidence="15">
    <location>
        <position position="482"/>
    </location>
    <ligand>
        <name>Mg(2+)</name>
        <dbReference type="ChEBI" id="CHEBI:18420"/>
        <note>shared with alpha subunit</note>
    </ligand>
</feature>
<dbReference type="SMART" id="SM00873">
    <property type="entry name" value="B3_4"/>
    <property type="match status" value="1"/>
</dbReference>
<keyword evidence="11 16" id="KW-0694">RNA-binding</keyword>
<dbReference type="InterPro" id="IPR041616">
    <property type="entry name" value="PheRS_beta_core"/>
</dbReference>
<evidence type="ECO:0000256" key="6">
    <source>
        <dbReference type="ARBA" id="ARBA00022598"/>
    </source>
</evidence>
<feature type="domain" description="TRNA-binding" evidence="17">
    <location>
        <begin position="40"/>
        <end position="169"/>
    </location>
</feature>